<protein>
    <submittedName>
        <fullName evidence="3">Uncharacterized protein</fullName>
    </submittedName>
</protein>
<keyword evidence="1" id="KW-0175">Coiled coil</keyword>
<feature type="region of interest" description="Disordered" evidence="2">
    <location>
        <begin position="295"/>
        <end position="568"/>
    </location>
</feature>
<dbReference type="EMBL" id="OW152841">
    <property type="protein sequence ID" value="CAH2062471.1"/>
    <property type="molecule type" value="Genomic_DNA"/>
</dbReference>
<feature type="compositionally biased region" description="Basic and acidic residues" evidence="2">
    <location>
        <begin position="310"/>
        <end position="319"/>
    </location>
</feature>
<evidence type="ECO:0000313" key="3">
    <source>
        <dbReference type="EMBL" id="CAH2062471.1"/>
    </source>
</evidence>
<name>A0ABN8ISX2_9NEOP</name>
<feature type="compositionally biased region" description="Polar residues" evidence="2">
    <location>
        <begin position="295"/>
        <end position="309"/>
    </location>
</feature>
<proteinExistence type="predicted"/>
<evidence type="ECO:0000256" key="2">
    <source>
        <dbReference type="SAM" id="MobiDB-lite"/>
    </source>
</evidence>
<keyword evidence="4" id="KW-1185">Reference proteome</keyword>
<evidence type="ECO:0000256" key="1">
    <source>
        <dbReference type="SAM" id="Coils"/>
    </source>
</evidence>
<dbReference type="Proteomes" id="UP000837857">
    <property type="component" value="Chromosome 29"/>
</dbReference>
<evidence type="ECO:0000313" key="4">
    <source>
        <dbReference type="Proteomes" id="UP000837857"/>
    </source>
</evidence>
<feature type="compositionally biased region" description="Low complexity" evidence="2">
    <location>
        <begin position="362"/>
        <end position="382"/>
    </location>
</feature>
<organism evidence="3 4">
    <name type="scientific">Iphiclides podalirius</name>
    <name type="common">scarce swallowtail</name>
    <dbReference type="NCBI Taxonomy" id="110791"/>
    <lineage>
        <taxon>Eukaryota</taxon>
        <taxon>Metazoa</taxon>
        <taxon>Ecdysozoa</taxon>
        <taxon>Arthropoda</taxon>
        <taxon>Hexapoda</taxon>
        <taxon>Insecta</taxon>
        <taxon>Pterygota</taxon>
        <taxon>Neoptera</taxon>
        <taxon>Endopterygota</taxon>
        <taxon>Lepidoptera</taxon>
        <taxon>Glossata</taxon>
        <taxon>Ditrysia</taxon>
        <taxon>Papilionoidea</taxon>
        <taxon>Papilionidae</taxon>
        <taxon>Papilioninae</taxon>
        <taxon>Iphiclides</taxon>
    </lineage>
</organism>
<feature type="coiled-coil region" evidence="1">
    <location>
        <begin position="1"/>
        <end position="35"/>
    </location>
</feature>
<feature type="region of interest" description="Disordered" evidence="2">
    <location>
        <begin position="602"/>
        <end position="627"/>
    </location>
</feature>
<feature type="compositionally biased region" description="Basic and acidic residues" evidence="2">
    <location>
        <begin position="425"/>
        <end position="439"/>
    </location>
</feature>
<gene>
    <name evidence="3" type="ORF">IPOD504_LOCUS12010</name>
</gene>
<feature type="compositionally biased region" description="Basic and acidic residues" evidence="2">
    <location>
        <begin position="384"/>
        <end position="406"/>
    </location>
</feature>
<sequence length="627" mass="69429">MNSVDNKKKALTLQREKLLRELNYFERQIEDAKLTELNQIKYEESSDSDSELSIPLDIEPSIPNLKIEYSTLQTCLDATQELTGLQVLQSEVNILVGDPKFDGELPVTEEGVWREVTVECRVDLVPFSMTFFVHQPNRRFGPLSYRGLSVTALKKPHEAELNNSILHELTRPSDAFEVLKAYSSAHRSRRCTLAQLAATHSAVLRMAPLPEGGYQLKCGDLLQISWMLQNTSSPVAPFHHRMKFDLEYVDEAHIHTIKEAHKALSDPTIDTDERTGLLSKIINVCLEVQGLNLPESTASESETATQKGDQPTKRKREDSEAMAPPKAPPKKSRPKGKENKGENRNGGSGKGDRDAGIGGSGVNNAGGERAGERTGAAAGAGEQMARKPKDIDDERIKKVSEPKIDGHNSAADVVHSKVKDKHAQKKTEQVTDGRSDRRPAGTIKRSGHDKQDPKSDNDRVVKENVEHTKGFKTTNQPSLNKDHKPKKNHAEDKLKQQVASSMNKNSNKETQKSKKNAELNRDNTERPKTIGPSKAVGKKSSGPAGFKDKSLKTKQLSHRRSNVVNGAILKNTRIPQMAPNSVQKIVKKNLLRSSPRMSASKFAGISQSIRRPHTHIPRLVSKPLAKS</sequence>
<feature type="compositionally biased region" description="Basic and acidic residues" evidence="2">
    <location>
        <begin position="506"/>
        <end position="528"/>
    </location>
</feature>
<feature type="compositionally biased region" description="Basic and acidic residues" evidence="2">
    <location>
        <begin position="446"/>
        <end position="469"/>
    </location>
</feature>
<feature type="non-terminal residue" evidence="3">
    <location>
        <position position="1"/>
    </location>
</feature>
<accession>A0ABN8ISX2</accession>
<reference evidence="3" key="1">
    <citation type="submission" date="2022-03" db="EMBL/GenBank/DDBJ databases">
        <authorList>
            <person name="Martin H S."/>
        </authorList>
    </citation>
    <scope>NUCLEOTIDE SEQUENCE</scope>
</reference>